<dbReference type="PANTHER" id="PTHR43381">
    <property type="entry name" value="TRANSLATION INITIATION FACTOR IF-2-RELATED"/>
    <property type="match status" value="1"/>
</dbReference>
<proteinExistence type="predicted"/>
<dbReference type="EMBL" id="PNBA02000006">
    <property type="protein sequence ID" value="KAG6421299.1"/>
    <property type="molecule type" value="Genomic_DNA"/>
</dbReference>
<reference evidence="6" key="2">
    <citation type="submission" date="2020-08" db="EMBL/GenBank/DDBJ databases">
        <title>Plant Genome Project.</title>
        <authorList>
            <person name="Zhang R.-G."/>
        </authorList>
    </citation>
    <scope>NUCLEOTIDE SEQUENCE</scope>
    <source>
        <strain evidence="6">Huo1</strain>
        <tissue evidence="6">Leaf</tissue>
    </source>
</reference>
<dbReference type="InterPro" id="IPR036925">
    <property type="entry name" value="TIF_IF2_dom3_sf"/>
</dbReference>
<dbReference type="SUPFAM" id="SSF52156">
    <property type="entry name" value="Initiation factor IF2/eIF5b, domain 3"/>
    <property type="match status" value="1"/>
</dbReference>
<dbReference type="InterPro" id="IPR015760">
    <property type="entry name" value="TIF_IF2"/>
</dbReference>
<dbReference type="GO" id="GO:0005739">
    <property type="term" value="C:mitochondrion"/>
    <property type="evidence" value="ECO:0007669"/>
    <property type="project" value="TreeGrafter"/>
</dbReference>
<dbReference type="GO" id="GO:0005525">
    <property type="term" value="F:GTP binding"/>
    <property type="evidence" value="ECO:0007669"/>
    <property type="project" value="UniProtKB-KW"/>
</dbReference>
<evidence type="ECO:0000259" key="5">
    <source>
        <dbReference type="Pfam" id="PF14578"/>
    </source>
</evidence>
<evidence type="ECO:0000256" key="3">
    <source>
        <dbReference type="SAM" id="MobiDB-lite"/>
    </source>
</evidence>
<dbReference type="InterPro" id="IPR027417">
    <property type="entry name" value="P-loop_NTPase"/>
</dbReference>
<reference evidence="6" key="1">
    <citation type="submission" date="2018-01" db="EMBL/GenBank/DDBJ databases">
        <authorList>
            <person name="Mao J.F."/>
        </authorList>
    </citation>
    <scope>NUCLEOTIDE SEQUENCE</scope>
    <source>
        <strain evidence="6">Huo1</strain>
        <tissue evidence="6">Leaf</tissue>
    </source>
</reference>
<dbReference type="AlphaFoldDB" id="A0A8X8XYP4"/>
<dbReference type="PANTHER" id="PTHR43381:SF4">
    <property type="entry name" value="EUKARYOTIC TRANSLATION INITIATION FACTOR 5B"/>
    <property type="match status" value="1"/>
</dbReference>
<evidence type="ECO:0008006" key="8">
    <source>
        <dbReference type="Google" id="ProtNLM"/>
    </source>
</evidence>
<dbReference type="GO" id="GO:0003743">
    <property type="term" value="F:translation initiation factor activity"/>
    <property type="evidence" value="ECO:0007669"/>
    <property type="project" value="TreeGrafter"/>
</dbReference>
<dbReference type="Pfam" id="PF11987">
    <property type="entry name" value="IF-2"/>
    <property type="match status" value="1"/>
</dbReference>
<dbReference type="Proteomes" id="UP000298416">
    <property type="component" value="Unassembled WGS sequence"/>
</dbReference>
<feature type="domain" description="Elongation factor Tu-type" evidence="5">
    <location>
        <begin position="294"/>
        <end position="368"/>
    </location>
</feature>
<accession>A0A8X8XYP4</accession>
<evidence type="ECO:0000256" key="1">
    <source>
        <dbReference type="ARBA" id="ARBA00022741"/>
    </source>
</evidence>
<protein>
    <recommendedName>
        <fullName evidence="8">Translation initiation factor 5B</fullName>
    </recommendedName>
</protein>
<sequence length="425" mass="47341">MGEDIFLEDNGADEELEDDEEWDEADLKLPGFADEEVDSEPAIVLVQNGQNLRSPICCIMGHVDAGKTNFLGCISGTHGEAGIGATYLPAENIRERTKADAKLNVPGFLVIDISGHDSFTNTRRTYVPCKEIKAAQCIKIAAQGLEHAIAGASLYVVRPNDDIEVIKKSAMEYVDSVMSRIDKSGEWVYVQASTIWSVEALLDFLKTPKVNIPVSRISIGAVQKMDVMKVSARKKEYATILAYDVEITPELAQQFGVKIFTSNIIEHLFDQFKAHMDNFKAERKRQAPQAAVFPCVLKIMPNRTFNTKDPIVLSVHVVEGIARIGTPICVPGKEFVEIGSIVYIQDDDHRVVDYAKKGERVTINILGRKAFIIAAPAKEAKTGFIAGHLHLGDCDFKAQCHFENDFYFFQQHVFVVECKHEKFDE</sequence>
<dbReference type="InterPro" id="IPR023115">
    <property type="entry name" value="TIF_IF2_dom3"/>
</dbReference>
<dbReference type="Gene3D" id="3.40.50.10050">
    <property type="entry name" value="Translation initiation factor IF- 2, domain 3"/>
    <property type="match status" value="1"/>
</dbReference>
<name>A0A8X8XYP4_SALSN</name>
<gene>
    <name evidence="6" type="ORF">SASPL_117849</name>
</gene>
<evidence type="ECO:0000313" key="7">
    <source>
        <dbReference type="Proteomes" id="UP000298416"/>
    </source>
</evidence>
<organism evidence="6">
    <name type="scientific">Salvia splendens</name>
    <name type="common">Scarlet sage</name>
    <dbReference type="NCBI Taxonomy" id="180675"/>
    <lineage>
        <taxon>Eukaryota</taxon>
        <taxon>Viridiplantae</taxon>
        <taxon>Streptophyta</taxon>
        <taxon>Embryophyta</taxon>
        <taxon>Tracheophyta</taxon>
        <taxon>Spermatophyta</taxon>
        <taxon>Magnoliopsida</taxon>
        <taxon>eudicotyledons</taxon>
        <taxon>Gunneridae</taxon>
        <taxon>Pentapetalae</taxon>
        <taxon>asterids</taxon>
        <taxon>lamiids</taxon>
        <taxon>Lamiales</taxon>
        <taxon>Lamiaceae</taxon>
        <taxon>Nepetoideae</taxon>
        <taxon>Mentheae</taxon>
        <taxon>Salviinae</taxon>
        <taxon>Salvia</taxon>
        <taxon>Salvia subgen. Calosphace</taxon>
        <taxon>core Calosphace</taxon>
    </lineage>
</organism>
<keyword evidence="1" id="KW-0547">Nucleotide-binding</keyword>
<dbReference type="InterPro" id="IPR029459">
    <property type="entry name" value="EFTU-type"/>
</dbReference>
<evidence type="ECO:0000259" key="4">
    <source>
        <dbReference type="Pfam" id="PF11987"/>
    </source>
</evidence>
<evidence type="ECO:0000313" key="6">
    <source>
        <dbReference type="EMBL" id="KAG6421299.1"/>
    </source>
</evidence>
<dbReference type="SUPFAM" id="SSF50447">
    <property type="entry name" value="Translation proteins"/>
    <property type="match status" value="1"/>
</dbReference>
<feature type="domain" description="Translation initiation factor IF- 2" evidence="4">
    <location>
        <begin position="167"/>
        <end position="273"/>
    </location>
</feature>
<dbReference type="Gene3D" id="2.40.30.10">
    <property type="entry name" value="Translation factors"/>
    <property type="match status" value="2"/>
</dbReference>
<keyword evidence="2" id="KW-0342">GTP-binding</keyword>
<dbReference type="Pfam" id="PF14578">
    <property type="entry name" value="GTP_EFTU_D4"/>
    <property type="match status" value="1"/>
</dbReference>
<dbReference type="SUPFAM" id="SSF52540">
    <property type="entry name" value="P-loop containing nucleoside triphosphate hydrolases"/>
    <property type="match status" value="1"/>
</dbReference>
<evidence type="ECO:0000256" key="2">
    <source>
        <dbReference type="ARBA" id="ARBA00023134"/>
    </source>
</evidence>
<comment type="caution">
    <text evidence="6">The sequence shown here is derived from an EMBL/GenBank/DDBJ whole genome shotgun (WGS) entry which is preliminary data.</text>
</comment>
<feature type="region of interest" description="Disordered" evidence="3">
    <location>
        <begin position="1"/>
        <end position="22"/>
    </location>
</feature>
<dbReference type="InterPro" id="IPR009000">
    <property type="entry name" value="Transl_B-barrel_sf"/>
</dbReference>
<keyword evidence="7" id="KW-1185">Reference proteome</keyword>